<dbReference type="AlphaFoldDB" id="A0A075AC69"/>
<dbReference type="RefSeq" id="XP_009170963.1">
    <property type="nucleotide sequence ID" value="XM_009172699.1"/>
</dbReference>
<organism evidence="1 2">
    <name type="scientific">Opisthorchis viverrini</name>
    <name type="common">Southeast Asian liver fluke</name>
    <dbReference type="NCBI Taxonomy" id="6198"/>
    <lineage>
        <taxon>Eukaryota</taxon>
        <taxon>Metazoa</taxon>
        <taxon>Spiralia</taxon>
        <taxon>Lophotrochozoa</taxon>
        <taxon>Platyhelminthes</taxon>
        <taxon>Trematoda</taxon>
        <taxon>Digenea</taxon>
        <taxon>Opisthorchiida</taxon>
        <taxon>Opisthorchiata</taxon>
        <taxon>Opisthorchiidae</taxon>
        <taxon>Opisthorchis</taxon>
    </lineage>
</organism>
<dbReference type="GeneID" id="20321413"/>
<evidence type="ECO:0000313" key="2">
    <source>
        <dbReference type="Proteomes" id="UP000054324"/>
    </source>
</evidence>
<protein>
    <submittedName>
        <fullName evidence="1">Uncharacterized protein</fullName>
    </submittedName>
</protein>
<dbReference type="CTD" id="20321413"/>
<dbReference type="KEGG" id="ovi:T265_07234"/>
<accession>A0A075AC69</accession>
<reference evidence="1 2" key="1">
    <citation type="submission" date="2013-11" db="EMBL/GenBank/DDBJ databases">
        <title>Opisthorchis viverrini - life in the bile duct.</title>
        <authorList>
            <person name="Young N.D."/>
            <person name="Nagarajan N."/>
            <person name="Lin S.J."/>
            <person name="Korhonen P.K."/>
            <person name="Jex A.R."/>
            <person name="Hall R.S."/>
            <person name="Safavi-Hemami H."/>
            <person name="Kaewkong W."/>
            <person name="Bertrand D."/>
            <person name="Gao S."/>
            <person name="Seet Q."/>
            <person name="Wongkham S."/>
            <person name="Teh B.T."/>
            <person name="Wongkham C."/>
            <person name="Intapan P.M."/>
            <person name="Maleewong W."/>
            <person name="Yang X."/>
            <person name="Hu M."/>
            <person name="Wang Z."/>
            <person name="Hofmann A."/>
            <person name="Sternberg P.W."/>
            <person name="Tan P."/>
            <person name="Wang J."/>
            <person name="Gasser R.B."/>
        </authorList>
    </citation>
    <scope>NUCLEOTIDE SEQUENCE [LARGE SCALE GENOMIC DNA]</scope>
</reference>
<dbReference type="Proteomes" id="UP000054324">
    <property type="component" value="Unassembled WGS sequence"/>
</dbReference>
<sequence length="590" mass="67185">MPPEGSTRAGILPGCPSLDRSRVAEVGFEPRSVNSRSTHLGHLAPNKRIKTFRSIRKWLKWLEREFTDRKVRGSNPTSATRLLLSRLGRHGSIPALVPPSCGMAARHRKGATTERLLFYYSFAQATVLKKRSKCRGRVQTTNLPVSKFAPQPVSHLKPPKAYPRFQYPPDWPLRGHTSFTMFVNSKYCARNAAGIDQPPFLFGSDDARYRVISQYETDSKTAQWLEREFACRKVRGSNLTSASRLGQPGSISAFVLPSGGMAARYHFMNELECLMTERESTSDCQFNSCSDGYSSELTVYLRNNQFYVCYNNDNNQQTLWNDVCAPQRMITISTRKNIELGLKKSFRCSTFSVRNCHATRRLHMDWDTARLPKPRQEKSSSNRGPSELELKYTQLLKMLSDEEASIRTRRSVVRNQPRQLRLLKIRRQPTTGFAFFGARIMKEITKRLGAVGATRLPGWGPRDPHCAWLETLQDMAANLCQWRFCCQILSRLPELSNKLRLYGSEASMLNTDVMLSMMMMMMTYKVTDNSSTAYYRFRPFSGALDRCSPQFPSTSCSNNLRAIEEKHPLLTTPASARDSTEVTVQSYVKT</sequence>
<gene>
    <name evidence="1" type="ORF">T265_07234</name>
</gene>
<dbReference type="OrthoDB" id="7848332at2759"/>
<keyword evidence="2" id="KW-1185">Reference proteome</keyword>
<dbReference type="EMBL" id="KL596781">
    <property type="protein sequence ID" value="KER25299.1"/>
    <property type="molecule type" value="Genomic_DNA"/>
</dbReference>
<name>A0A075AC69_OPIVI</name>
<proteinExistence type="predicted"/>
<evidence type="ECO:0000313" key="1">
    <source>
        <dbReference type="EMBL" id="KER25299.1"/>
    </source>
</evidence>